<accession>A0ACC6SEX0</accession>
<keyword evidence="2" id="KW-1185">Reference proteome</keyword>
<dbReference type="Proteomes" id="UP001439875">
    <property type="component" value="Unassembled WGS sequence"/>
</dbReference>
<evidence type="ECO:0000313" key="1">
    <source>
        <dbReference type="EMBL" id="MEQ2528573.1"/>
    </source>
</evidence>
<reference evidence="1" key="1">
    <citation type="submission" date="2024-03" db="EMBL/GenBank/DDBJ databases">
        <title>Human intestinal bacterial collection.</title>
        <authorList>
            <person name="Pauvert C."/>
            <person name="Hitch T.C.A."/>
            <person name="Clavel T."/>
        </authorList>
    </citation>
    <scope>NUCLEOTIDE SEQUENCE</scope>
    <source>
        <strain evidence="1">CLA-AA-H227</strain>
    </source>
</reference>
<organism evidence="1 2">
    <name type="scientific">Robertmurraya yapensis</name>
    <name type="common">ex Hitch et al 2024</name>
    <dbReference type="NCBI Taxonomy" id="3133160"/>
    <lineage>
        <taxon>Bacteria</taxon>
        <taxon>Bacillati</taxon>
        <taxon>Bacillota</taxon>
        <taxon>Bacilli</taxon>
        <taxon>Bacillales</taxon>
        <taxon>Bacillaceae</taxon>
        <taxon>Robertmurraya</taxon>
    </lineage>
</organism>
<gene>
    <name evidence="1" type="ORF">WMO40_17960</name>
</gene>
<protein>
    <submittedName>
        <fullName evidence="1">MBOAT family O-acyltransferase</fullName>
        <ecNumber evidence="1">2.3.-.-</ecNumber>
    </submittedName>
</protein>
<evidence type="ECO:0000313" key="2">
    <source>
        <dbReference type="Proteomes" id="UP001439875"/>
    </source>
</evidence>
<name>A0ACC6SEX0_9BACI</name>
<proteinExistence type="predicted"/>
<keyword evidence="1" id="KW-0808">Transferase</keyword>
<comment type="caution">
    <text evidence="1">The sequence shown here is derived from an EMBL/GenBank/DDBJ whole genome shotgun (WGS) entry which is preliminary data.</text>
</comment>
<dbReference type="EMBL" id="JBBMEW010000019">
    <property type="protein sequence ID" value="MEQ2528573.1"/>
    <property type="molecule type" value="Genomic_DNA"/>
</dbReference>
<keyword evidence="1" id="KW-0012">Acyltransferase</keyword>
<dbReference type="EC" id="2.3.-.-" evidence="1"/>
<sequence>MLFNSYIFIIGFLPVVLLFYYLLIRMDNRYYAKAFLVLASLFFYSYWEIAYLPILLTTIIFNFVVSKLMNKTEEVKRKKTLLIIGIIFNVGLLCYFKYMDFFIININNVFESNLSLLGLALPLGLSFITFQKIAFLVDTYRGETKGYHILDYAFFVTFFPQLISGPIVHHKEIIPQITDRKNFLVHYNNIASGLYIFAVGLFKKVIIADTFAKWANEGYNNVANLGLYDSWITTLSYTIQLYFDFSGYCDMAIGLALLFNIRLPINFNSPYKSLDIQDFWRRWHMTLGRFFTQYVYIPLGGSRRGKARTYINIFIIFFLSGFWHGAGWTFIIWGAMHGIASVICRFWKGFNIPLPKIVAWFITFLFVHIAWVFFRAPDVVTAKLMIHNMFNFSEFVFPPGIATLLNEWLGTSFTTTIGYYFNLNMVIWVGAAILFVVTAKNSIEKMELFKPTYTNAIIISLMTVASLLYLTRVSEFLYFNF</sequence>